<keyword evidence="3" id="KW-1185">Reference proteome</keyword>
<feature type="region of interest" description="Disordered" evidence="1">
    <location>
        <begin position="70"/>
        <end position="107"/>
    </location>
</feature>
<comment type="caution">
    <text evidence="2">The sequence shown here is derived from an EMBL/GenBank/DDBJ whole genome shotgun (WGS) entry which is preliminary data.</text>
</comment>
<sequence>MAAGAADGFFRYVGEGCLFGGDMGIERRPYHRNCQCALHKNRKNCSHGTSNSKNVSYPIRRSWSEGSLALTASCHSSPSSSPSMQPLEDRGGSGWDGQMKRRNSSFTADLQNQVDHFEWNGSSRTSGTGKLKSHLPPLNYIVRA</sequence>
<dbReference type="PANTHER" id="PTHR35121">
    <property type="entry name" value="HOMEODOMAIN PROTEIN 8, PUTATIVE-RELATED"/>
    <property type="match status" value="1"/>
</dbReference>
<evidence type="ECO:0000313" key="2">
    <source>
        <dbReference type="EMBL" id="KAJ8768140.1"/>
    </source>
</evidence>
<evidence type="ECO:0000256" key="1">
    <source>
        <dbReference type="SAM" id="MobiDB-lite"/>
    </source>
</evidence>
<dbReference type="PANTHER" id="PTHR35121:SF2">
    <property type="entry name" value="SWIM-TYPE DOMAIN-CONTAINING PROTEIN"/>
    <property type="match status" value="1"/>
</dbReference>
<name>A0AAV8TPG9_9ROSI</name>
<dbReference type="Proteomes" id="UP001159364">
    <property type="component" value="Linkage Group LG04"/>
</dbReference>
<dbReference type="EMBL" id="JAIWQS010000004">
    <property type="protein sequence ID" value="KAJ8768140.1"/>
    <property type="molecule type" value="Genomic_DNA"/>
</dbReference>
<gene>
    <name evidence="2" type="ORF">K2173_021080</name>
</gene>
<evidence type="ECO:0000313" key="3">
    <source>
        <dbReference type="Proteomes" id="UP001159364"/>
    </source>
</evidence>
<proteinExistence type="predicted"/>
<protein>
    <submittedName>
        <fullName evidence="2">Uncharacterized protein</fullName>
    </submittedName>
</protein>
<dbReference type="AlphaFoldDB" id="A0AAV8TPG9"/>
<accession>A0AAV8TPG9</accession>
<reference evidence="2 3" key="1">
    <citation type="submission" date="2021-09" db="EMBL/GenBank/DDBJ databases">
        <title>Genomic insights and catalytic innovation underlie evolution of tropane alkaloids biosynthesis.</title>
        <authorList>
            <person name="Wang Y.-J."/>
            <person name="Tian T."/>
            <person name="Huang J.-P."/>
            <person name="Huang S.-X."/>
        </authorList>
    </citation>
    <scope>NUCLEOTIDE SEQUENCE [LARGE SCALE GENOMIC DNA]</scope>
    <source>
        <strain evidence="2">KIB-2018</strain>
        <tissue evidence="2">Leaf</tissue>
    </source>
</reference>
<organism evidence="2 3">
    <name type="scientific">Erythroxylum novogranatense</name>
    <dbReference type="NCBI Taxonomy" id="1862640"/>
    <lineage>
        <taxon>Eukaryota</taxon>
        <taxon>Viridiplantae</taxon>
        <taxon>Streptophyta</taxon>
        <taxon>Embryophyta</taxon>
        <taxon>Tracheophyta</taxon>
        <taxon>Spermatophyta</taxon>
        <taxon>Magnoliopsida</taxon>
        <taxon>eudicotyledons</taxon>
        <taxon>Gunneridae</taxon>
        <taxon>Pentapetalae</taxon>
        <taxon>rosids</taxon>
        <taxon>fabids</taxon>
        <taxon>Malpighiales</taxon>
        <taxon>Erythroxylaceae</taxon>
        <taxon>Erythroxylum</taxon>
    </lineage>
</organism>